<dbReference type="EMBL" id="JACHIM010000003">
    <property type="protein sequence ID" value="MBB5073901.1"/>
    <property type="molecule type" value="Genomic_DNA"/>
</dbReference>
<protein>
    <submittedName>
        <fullName evidence="1">Uncharacterized protein</fullName>
    </submittedName>
</protein>
<sequence length="70" mass="8424">MFALLLNEKKNSFLIKCWLNDMLKMQETFCQFTPKEVITSYTYCFPNNVVIPAKKLLITNYNFKRRKNTH</sequence>
<name>A0A840NS57_9HYPH</name>
<comment type="caution">
    <text evidence="1">The sequence shown here is derived from an EMBL/GenBank/DDBJ whole genome shotgun (WGS) entry which is preliminary data.</text>
</comment>
<reference evidence="1 2" key="1">
    <citation type="submission" date="2020-08" db="EMBL/GenBank/DDBJ databases">
        <title>Genomic Encyclopedia of Type Strains, Phase IV (KMG-IV): sequencing the most valuable type-strain genomes for metagenomic binning, comparative biology and taxonomic classification.</title>
        <authorList>
            <person name="Goeker M."/>
        </authorList>
    </citation>
    <scope>NUCLEOTIDE SEQUENCE [LARGE SCALE GENOMIC DNA]</scope>
    <source>
        <strain evidence="1 2">DSM 28538</strain>
    </source>
</reference>
<accession>A0A840NS57</accession>
<proteinExistence type="predicted"/>
<dbReference type="AlphaFoldDB" id="A0A840NS57"/>
<evidence type="ECO:0000313" key="1">
    <source>
        <dbReference type="EMBL" id="MBB5073901.1"/>
    </source>
</evidence>
<keyword evidence="2" id="KW-1185">Reference proteome</keyword>
<organism evidence="1 2">
    <name type="scientific">Bartonella callosciuri</name>
    <dbReference type="NCBI Taxonomy" id="686223"/>
    <lineage>
        <taxon>Bacteria</taxon>
        <taxon>Pseudomonadati</taxon>
        <taxon>Pseudomonadota</taxon>
        <taxon>Alphaproteobacteria</taxon>
        <taxon>Hyphomicrobiales</taxon>
        <taxon>Bartonellaceae</taxon>
        <taxon>Bartonella</taxon>
    </lineage>
</organism>
<dbReference type="Proteomes" id="UP000561417">
    <property type="component" value="Unassembled WGS sequence"/>
</dbReference>
<evidence type="ECO:0000313" key="2">
    <source>
        <dbReference type="Proteomes" id="UP000561417"/>
    </source>
</evidence>
<gene>
    <name evidence="1" type="ORF">HNQ69_001027</name>
</gene>